<dbReference type="Pfam" id="PF00578">
    <property type="entry name" value="AhpC-TSA"/>
    <property type="match status" value="1"/>
</dbReference>
<evidence type="ECO:0000313" key="3">
    <source>
        <dbReference type="Proteomes" id="UP000255417"/>
    </source>
</evidence>
<dbReference type="GO" id="GO:0016491">
    <property type="term" value="F:oxidoreductase activity"/>
    <property type="evidence" value="ECO:0007669"/>
    <property type="project" value="InterPro"/>
</dbReference>
<organism evidence="2 3">
    <name type="scientific">Phocoenobacter uteri</name>
    <dbReference type="NCBI Taxonomy" id="146806"/>
    <lineage>
        <taxon>Bacteria</taxon>
        <taxon>Pseudomonadati</taxon>
        <taxon>Pseudomonadota</taxon>
        <taxon>Gammaproteobacteria</taxon>
        <taxon>Pasteurellales</taxon>
        <taxon>Pasteurellaceae</taxon>
        <taxon>Phocoenobacter</taxon>
    </lineage>
</organism>
<dbReference type="GO" id="GO:0016209">
    <property type="term" value="F:antioxidant activity"/>
    <property type="evidence" value="ECO:0007669"/>
    <property type="project" value="InterPro"/>
</dbReference>
<dbReference type="PROSITE" id="PS51352">
    <property type="entry name" value="THIOREDOXIN_2"/>
    <property type="match status" value="1"/>
</dbReference>
<protein>
    <submittedName>
        <fullName evidence="2">Cytochrome c biogenesis protein CcmG</fullName>
    </submittedName>
</protein>
<dbReference type="RefSeq" id="WP_115315435.1">
    <property type="nucleotide sequence ID" value="NZ_LWIF01000001.1"/>
</dbReference>
<dbReference type="Gene3D" id="3.40.30.10">
    <property type="entry name" value="Glutaredoxin"/>
    <property type="match status" value="1"/>
</dbReference>
<dbReference type="PANTHER" id="PTHR42852:SF17">
    <property type="entry name" value="THIOREDOXIN-LIKE PROTEIN HI_1115"/>
    <property type="match status" value="1"/>
</dbReference>
<reference evidence="2 3" key="1">
    <citation type="submission" date="2018-06" db="EMBL/GenBank/DDBJ databases">
        <authorList>
            <consortium name="Pathogen Informatics"/>
            <person name="Doyle S."/>
        </authorList>
    </citation>
    <scope>NUCLEOTIDE SEQUENCE [LARGE SCALE GENOMIC DNA]</scope>
    <source>
        <strain evidence="2 3">NCTC12872</strain>
    </source>
</reference>
<dbReference type="AlphaFoldDB" id="A0A379C9E3"/>
<dbReference type="InterPro" id="IPR013766">
    <property type="entry name" value="Thioredoxin_domain"/>
</dbReference>
<dbReference type="Proteomes" id="UP000255417">
    <property type="component" value="Unassembled WGS sequence"/>
</dbReference>
<dbReference type="InterPro" id="IPR050553">
    <property type="entry name" value="Thioredoxin_ResA/DsbE_sf"/>
</dbReference>
<proteinExistence type="predicted"/>
<gene>
    <name evidence="2" type="primary">dsbE_3</name>
    <name evidence="2" type="ORF">NCTC12872_00899</name>
</gene>
<sequence>MKKLLSYLWGLSKFLLLLLIILTAIGWYRAPTAPANPNLNLISVNNHALDLQKMSKNRPLLIYFWGSWCSVCSITSPSIQELHEDGYNVVTIAVSSGSDEQVKQYLNTHQYTFTTINDPNGRIFRDWSGRVTPSFVILQDGIMKQGLSGVQASWSLKVRLWLNQFL</sequence>
<dbReference type="PANTHER" id="PTHR42852">
    <property type="entry name" value="THIOL:DISULFIDE INTERCHANGE PROTEIN DSBE"/>
    <property type="match status" value="1"/>
</dbReference>
<dbReference type="InterPro" id="IPR036249">
    <property type="entry name" value="Thioredoxin-like_sf"/>
</dbReference>
<feature type="domain" description="Thioredoxin" evidence="1">
    <location>
        <begin position="30"/>
        <end position="166"/>
    </location>
</feature>
<dbReference type="OrthoDB" id="9796554at2"/>
<keyword evidence="3" id="KW-1185">Reference proteome</keyword>
<name>A0A379C9E3_9PAST</name>
<dbReference type="EMBL" id="UGTA01000001">
    <property type="protein sequence ID" value="SUB58930.1"/>
    <property type="molecule type" value="Genomic_DNA"/>
</dbReference>
<accession>A0A379C9E3</accession>
<evidence type="ECO:0000259" key="1">
    <source>
        <dbReference type="PROSITE" id="PS51352"/>
    </source>
</evidence>
<evidence type="ECO:0000313" key="2">
    <source>
        <dbReference type="EMBL" id="SUB58930.1"/>
    </source>
</evidence>
<dbReference type="SUPFAM" id="SSF52833">
    <property type="entry name" value="Thioredoxin-like"/>
    <property type="match status" value="1"/>
</dbReference>
<dbReference type="CDD" id="cd03011">
    <property type="entry name" value="TlpA_like_ScsD_MtbDsbE"/>
    <property type="match status" value="1"/>
</dbReference>
<dbReference type="InterPro" id="IPR000866">
    <property type="entry name" value="AhpC/TSA"/>
</dbReference>